<evidence type="ECO:0000313" key="5">
    <source>
        <dbReference type="Proteomes" id="UP001515480"/>
    </source>
</evidence>
<protein>
    <submittedName>
        <fullName evidence="4">Uncharacterized protein</fullName>
    </submittedName>
</protein>
<dbReference type="PROSITE" id="PS50088">
    <property type="entry name" value="ANK_REPEAT"/>
    <property type="match status" value="3"/>
</dbReference>
<dbReference type="Pfam" id="PF00023">
    <property type="entry name" value="Ank"/>
    <property type="match status" value="1"/>
</dbReference>
<dbReference type="AlphaFoldDB" id="A0AB34JLZ4"/>
<keyword evidence="5" id="KW-1185">Reference proteome</keyword>
<dbReference type="Pfam" id="PF12796">
    <property type="entry name" value="Ank_2"/>
    <property type="match status" value="2"/>
</dbReference>
<dbReference type="SMART" id="SM00248">
    <property type="entry name" value="ANK"/>
    <property type="match status" value="7"/>
</dbReference>
<keyword evidence="2 3" id="KW-0040">ANK repeat</keyword>
<gene>
    <name evidence="4" type="ORF">AB1Y20_021702</name>
</gene>
<name>A0AB34JLZ4_PRYPA</name>
<dbReference type="SUPFAM" id="SSF48403">
    <property type="entry name" value="Ankyrin repeat"/>
    <property type="match status" value="1"/>
</dbReference>
<comment type="caution">
    <text evidence="4">The sequence shown here is derived from an EMBL/GenBank/DDBJ whole genome shotgun (WGS) entry which is preliminary data.</text>
</comment>
<feature type="repeat" description="ANK" evidence="3">
    <location>
        <begin position="83"/>
        <end position="115"/>
    </location>
</feature>
<sequence>MRTARLCAALPLGALHAASERRRAACDLRHYNSSQARDARWYREQAEHVALGLSLVDEARAGWWHEVTRRYRQGEAVDLADAGGVTVLHLAAKAGRRRIVEELLSRGAAYTADGHGRTPLLAAAASGQTSVATTLLEAKVADVNEADATGATALLLAAQAGHAQMARALLARPELDPNKADSYGVAPLHKATSFGHVAVVEALLEDARVQVDLDVGTPSVPDSYHALSGHETALHLAAGHTYHFNHTKHTRIAKSLLSAGADPNKRCGNGLSAAHRAARANNVGVLHELIACGRVDWDAKDSEGHTARDIATQQGHSEAATLLHAAARRTSLLRRTTSSHNAPRPGRESA</sequence>
<dbReference type="Proteomes" id="UP001515480">
    <property type="component" value="Unassembled WGS sequence"/>
</dbReference>
<dbReference type="InterPro" id="IPR002110">
    <property type="entry name" value="Ankyrin_rpt"/>
</dbReference>
<evidence type="ECO:0000256" key="1">
    <source>
        <dbReference type="ARBA" id="ARBA00022737"/>
    </source>
</evidence>
<dbReference type="InterPro" id="IPR050776">
    <property type="entry name" value="Ank_Repeat/CDKN_Inhibitor"/>
</dbReference>
<organism evidence="4 5">
    <name type="scientific">Prymnesium parvum</name>
    <name type="common">Toxic golden alga</name>
    <dbReference type="NCBI Taxonomy" id="97485"/>
    <lineage>
        <taxon>Eukaryota</taxon>
        <taxon>Haptista</taxon>
        <taxon>Haptophyta</taxon>
        <taxon>Prymnesiophyceae</taxon>
        <taxon>Prymnesiales</taxon>
        <taxon>Prymnesiaceae</taxon>
        <taxon>Prymnesium</taxon>
    </lineage>
</organism>
<dbReference type="PRINTS" id="PR01415">
    <property type="entry name" value="ANKYRIN"/>
</dbReference>
<evidence type="ECO:0000256" key="3">
    <source>
        <dbReference type="PROSITE-ProRule" id="PRU00023"/>
    </source>
</evidence>
<evidence type="ECO:0000313" key="4">
    <source>
        <dbReference type="EMBL" id="KAL1522058.1"/>
    </source>
</evidence>
<dbReference type="Gene3D" id="1.25.40.20">
    <property type="entry name" value="Ankyrin repeat-containing domain"/>
    <property type="match status" value="3"/>
</dbReference>
<accession>A0AB34JLZ4</accession>
<keyword evidence="1" id="KW-0677">Repeat</keyword>
<reference evidence="4 5" key="1">
    <citation type="journal article" date="2024" name="Science">
        <title>Giant polyketide synthase enzymes in the biosynthesis of giant marine polyether toxins.</title>
        <authorList>
            <person name="Fallon T.R."/>
            <person name="Shende V.V."/>
            <person name="Wierzbicki I.H."/>
            <person name="Pendleton A.L."/>
            <person name="Watervoot N.F."/>
            <person name="Auber R.P."/>
            <person name="Gonzalez D.J."/>
            <person name="Wisecaver J.H."/>
            <person name="Moore B.S."/>
        </authorList>
    </citation>
    <scope>NUCLEOTIDE SEQUENCE [LARGE SCALE GENOMIC DNA]</scope>
    <source>
        <strain evidence="4 5">12B1</strain>
    </source>
</reference>
<proteinExistence type="predicted"/>
<feature type="repeat" description="ANK" evidence="3">
    <location>
        <begin position="183"/>
        <end position="205"/>
    </location>
</feature>
<dbReference type="InterPro" id="IPR036770">
    <property type="entry name" value="Ankyrin_rpt-contain_sf"/>
</dbReference>
<dbReference type="PANTHER" id="PTHR24201:SF15">
    <property type="entry name" value="ANKYRIN REPEAT DOMAIN-CONTAINING PROTEIN 66"/>
    <property type="match status" value="1"/>
</dbReference>
<dbReference type="PANTHER" id="PTHR24201">
    <property type="entry name" value="ANK_REP_REGION DOMAIN-CONTAINING PROTEIN"/>
    <property type="match status" value="1"/>
</dbReference>
<feature type="repeat" description="ANK" evidence="3">
    <location>
        <begin position="115"/>
        <end position="148"/>
    </location>
</feature>
<evidence type="ECO:0000256" key="2">
    <source>
        <dbReference type="ARBA" id="ARBA00023043"/>
    </source>
</evidence>
<dbReference type="EMBL" id="JBGBPQ010000007">
    <property type="protein sequence ID" value="KAL1522058.1"/>
    <property type="molecule type" value="Genomic_DNA"/>
</dbReference>
<dbReference type="PROSITE" id="PS50297">
    <property type="entry name" value="ANK_REP_REGION"/>
    <property type="match status" value="2"/>
</dbReference>